<dbReference type="GO" id="GO:0000160">
    <property type="term" value="P:phosphorelay signal transduction system"/>
    <property type="evidence" value="ECO:0007669"/>
    <property type="project" value="InterPro"/>
</dbReference>
<name>K1S6K4_9ZZZZ</name>
<dbReference type="PROSITE" id="PS50110">
    <property type="entry name" value="RESPONSE_REGULATORY"/>
    <property type="match status" value="1"/>
</dbReference>
<keyword evidence="3" id="KW-0408">Iron</keyword>
<evidence type="ECO:0000259" key="6">
    <source>
        <dbReference type="PROSITE" id="PS51918"/>
    </source>
</evidence>
<feature type="domain" description="Radical SAM core" evidence="6">
    <location>
        <begin position="1"/>
        <end position="180"/>
    </location>
</feature>
<dbReference type="InterPro" id="IPR013785">
    <property type="entry name" value="Aldolase_TIM"/>
</dbReference>
<dbReference type="InterPro" id="IPR001789">
    <property type="entry name" value="Sig_transdc_resp-reg_receiver"/>
</dbReference>
<dbReference type="InterPro" id="IPR007197">
    <property type="entry name" value="rSAM"/>
</dbReference>
<evidence type="ECO:0000256" key="4">
    <source>
        <dbReference type="ARBA" id="ARBA00023014"/>
    </source>
</evidence>
<dbReference type="EMBL" id="AJWZ01009511">
    <property type="protein sequence ID" value="EKC51104.1"/>
    <property type="molecule type" value="Genomic_DNA"/>
</dbReference>
<proteinExistence type="predicted"/>
<dbReference type="SUPFAM" id="SSF102114">
    <property type="entry name" value="Radical SAM enzymes"/>
    <property type="match status" value="1"/>
</dbReference>
<evidence type="ECO:0000256" key="2">
    <source>
        <dbReference type="ARBA" id="ARBA00022723"/>
    </source>
</evidence>
<feature type="domain" description="Response regulatory" evidence="5">
    <location>
        <begin position="231"/>
        <end position="359"/>
    </location>
</feature>
<dbReference type="CDD" id="cd01335">
    <property type="entry name" value="Radical_SAM"/>
    <property type="match status" value="1"/>
</dbReference>
<dbReference type="AlphaFoldDB" id="K1S6K4"/>
<dbReference type="SUPFAM" id="SSF52172">
    <property type="entry name" value="CheY-like"/>
    <property type="match status" value="1"/>
</dbReference>
<accession>K1S6K4</accession>
<dbReference type="GO" id="GO:0046872">
    <property type="term" value="F:metal ion binding"/>
    <property type="evidence" value="ECO:0007669"/>
    <property type="project" value="UniProtKB-KW"/>
</dbReference>
<keyword evidence="4" id="KW-0411">Iron-sulfur</keyword>
<dbReference type="Pfam" id="PF04055">
    <property type="entry name" value="Radical_SAM"/>
    <property type="match status" value="1"/>
</dbReference>
<feature type="non-terminal residue" evidence="7">
    <location>
        <position position="1"/>
    </location>
</feature>
<dbReference type="InterPro" id="IPR011006">
    <property type="entry name" value="CheY-like_superfamily"/>
</dbReference>
<evidence type="ECO:0000313" key="7">
    <source>
        <dbReference type="EMBL" id="EKC51104.1"/>
    </source>
</evidence>
<evidence type="ECO:0000256" key="1">
    <source>
        <dbReference type="ARBA" id="ARBA00022691"/>
    </source>
</evidence>
<evidence type="ECO:0000256" key="3">
    <source>
        <dbReference type="ARBA" id="ARBA00023004"/>
    </source>
</evidence>
<reference evidence="7" key="1">
    <citation type="journal article" date="2013" name="Environ. Microbiol.">
        <title>Microbiota from the distal guts of lean and obese adolescents exhibit partial functional redundancy besides clear differences in community structure.</title>
        <authorList>
            <person name="Ferrer M."/>
            <person name="Ruiz A."/>
            <person name="Lanza F."/>
            <person name="Haange S.B."/>
            <person name="Oberbach A."/>
            <person name="Till H."/>
            <person name="Bargiela R."/>
            <person name="Campoy C."/>
            <person name="Segura M.T."/>
            <person name="Richter M."/>
            <person name="von Bergen M."/>
            <person name="Seifert J."/>
            <person name="Suarez A."/>
        </authorList>
    </citation>
    <scope>NUCLEOTIDE SEQUENCE</scope>
</reference>
<dbReference type="GO" id="GO:0051536">
    <property type="term" value="F:iron-sulfur cluster binding"/>
    <property type="evidence" value="ECO:0007669"/>
    <property type="project" value="UniProtKB-KW"/>
</dbReference>
<evidence type="ECO:0000259" key="5">
    <source>
        <dbReference type="PROSITE" id="PS50110"/>
    </source>
</evidence>
<organism evidence="7">
    <name type="scientific">human gut metagenome</name>
    <dbReference type="NCBI Taxonomy" id="408170"/>
    <lineage>
        <taxon>unclassified sequences</taxon>
        <taxon>metagenomes</taxon>
        <taxon>organismal metagenomes</taxon>
    </lineage>
</organism>
<dbReference type="Gene3D" id="3.20.20.70">
    <property type="entry name" value="Aldolase class I"/>
    <property type="match status" value="2"/>
</dbReference>
<comment type="caution">
    <text evidence="7">The sequence shown here is derived from an EMBL/GenBank/DDBJ whole genome shotgun (WGS) entry which is preliminary data.</text>
</comment>
<dbReference type="InterPro" id="IPR050377">
    <property type="entry name" value="Radical_SAM_PqqE_MftC-like"/>
</dbReference>
<dbReference type="PANTHER" id="PTHR11228:SF35">
    <property type="entry name" value="MOLYBDENUM COFACTOR BIOSYNTHESIS PROTEIN A-RELATED"/>
    <property type="match status" value="1"/>
</dbReference>
<keyword evidence="1" id="KW-0949">S-adenosyl-L-methionine</keyword>
<gene>
    <name evidence="7" type="ORF">OBE_13777</name>
</gene>
<protein>
    <submittedName>
        <fullName evidence="7">Molybdenum cofactor biosynthesis protein A</fullName>
    </submittedName>
</protein>
<dbReference type="InterPro" id="IPR058240">
    <property type="entry name" value="rSAM_sf"/>
</dbReference>
<keyword evidence="2" id="KW-0479">Metal-binding</keyword>
<dbReference type="GO" id="GO:0003824">
    <property type="term" value="F:catalytic activity"/>
    <property type="evidence" value="ECO:0007669"/>
    <property type="project" value="InterPro"/>
</dbReference>
<sequence>RQVLDHLIKSGINHITWTGGEAVLYPRVNELMKESRQRGLYNKLVTNGIFLSKNDNEYVEDILNTLDEINLSIDSIENDINVALGKENNHLEIIKNLLEKTKNKNIKIGINTVVSKLNVDKLEELGEFLNNYNIEKWKFLKFMPIRERAEQNEKQFEVDECKLEEGVRNLKEFENIKKIEYKKQSEFEKSIVIIPNGDILQTQNGKDHYFGNALKEEMIDFDKILSNGKIRTLVAYNDEKVRENIIRMIKGLEYVDLVGVATDGNEAYNKILDLKPEMVFARYNMPDINGLEIAMKTNENKNIETPIFNIFNDKNDIPEQELQKTINVIGNKLNALIQEPYENRVEDIIKDYKEYKYKN</sequence>
<dbReference type="PROSITE" id="PS51918">
    <property type="entry name" value="RADICAL_SAM"/>
    <property type="match status" value="1"/>
</dbReference>
<dbReference type="PANTHER" id="PTHR11228">
    <property type="entry name" value="RADICAL SAM DOMAIN PROTEIN"/>
    <property type="match status" value="1"/>
</dbReference>